<evidence type="ECO:0000256" key="5">
    <source>
        <dbReference type="ARBA" id="ARBA00034769"/>
    </source>
</evidence>
<keyword evidence="6" id="KW-0407">Ion channel</keyword>
<keyword evidence="6" id="KW-1003">Cell membrane</keyword>
<comment type="function">
    <text evidence="6">Forms chloride channels.</text>
</comment>
<keyword evidence="6" id="KW-0869">Chloride channel</keyword>
<dbReference type="Proteomes" id="UP000035642">
    <property type="component" value="Unassembled WGS sequence"/>
</dbReference>
<reference evidence="7" key="1">
    <citation type="submission" date="2012-09" db="EMBL/GenBank/DDBJ databases">
        <authorList>
            <person name="Martin A.A."/>
        </authorList>
    </citation>
    <scope>NUCLEOTIDE SEQUENCE</scope>
</reference>
<keyword evidence="3" id="KW-1133">Transmembrane helix</keyword>
<dbReference type="AlphaFoldDB" id="A0A0K0DRR0"/>
<evidence type="ECO:0000256" key="6">
    <source>
        <dbReference type="RuleBase" id="RU363126"/>
    </source>
</evidence>
<dbReference type="GO" id="GO:0005254">
    <property type="term" value="F:chloride channel activity"/>
    <property type="evidence" value="ECO:0007669"/>
    <property type="project" value="UniProtKB-KW"/>
</dbReference>
<name>A0A0K0DRR0_ANGCA</name>
<comment type="subcellular location">
    <subcellularLocation>
        <location evidence="6">Cell membrane</location>
        <topology evidence="6">Multi-pass membrane protein</topology>
    </subcellularLocation>
    <subcellularLocation>
        <location evidence="1">Membrane</location>
    </subcellularLocation>
</comment>
<dbReference type="InterPro" id="IPR000615">
    <property type="entry name" value="Bestrophin"/>
</dbReference>
<keyword evidence="4" id="KW-0472">Membrane</keyword>
<keyword evidence="6" id="KW-0868">Chloride</keyword>
<dbReference type="Pfam" id="PF01062">
    <property type="entry name" value="Bestrophin"/>
    <property type="match status" value="2"/>
</dbReference>
<comment type="similarity">
    <text evidence="5 6">Belongs to the anion channel-forming bestrophin (TC 1.A.46) family. Calcium-sensitive chloride channel subfamily.</text>
</comment>
<protein>
    <recommendedName>
        <fullName evidence="6">Bestrophin homolog</fullName>
    </recommendedName>
</protein>
<evidence type="ECO:0000313" key="8">
    <source>
        <dbReference type="WBParaSite" id="ACAC_0001444901-mRNA-1"/>
    </source>
</evidence>
<evidence type="ECO:0000256" key="3">
    <source>
        <dbReference type="ARBA" id="ARBA00022989"/>
    </source>
</evidence>
<dbReference type="PANTHER" id="PTHR10736:SF58">
    <property type="entry name" value="BESTROPHIN HOMOLOG-RELATED"/>
    <property type="match status" value="1"/>
</dbReference>
<accession>A0A0K0DRR0</accession>
<dbReference type="GO" id="GO:0005886">
    <property type="term" value="C:plasma membrane"/>
    <property type="evidence" value="ECO:0007669"/>
    <property type="project" value="UniProtKB-SubCell"/>
</dbReference>
<keyword evidence="7" id="KW-1185">Reference proteome</keyword>
<dbReference type="InterPro" id="IPR021134">
    <property type="entry name" value="Bestrophin-like"/>
</dbReference>
<proteinExistence type="inferred from homology"/>
<dbReference type="GO" id="GO:0034707">
    <property type="term" value="C:chloride channel complex"/>
    <property type="evidence" value="ECO:0007669"/>
    <property type="project" value="UniProtKB-KW"/>
</dbReference>
<dbReference type="WBParaSite" id="ACAC_0001444901-mRNA-1">
    <property type="protein sequence ID" value="ACAC_0001444901-mRNA-1"/>
    <property type="gene ID" value="ACAC_0001444901"/>
</dbReference>
<reference evidence="8" key="2">
    <citation type="submission" date="2017-02" db="UniProtKB">
        <authorList>
            <consortium name="WormBaseParasite"/>
        </authorList>
    </citation>
    <scope>IDENTIFICATION</scope>
</reference>
<evidence type="ECO:0000256" key="2">
    <source>
        <dbReference type="ARBA" id="ARBA00022692"/>
    </source>
</evidence>
<evidence type="ECO:0000256" key="1">
    <source>
        <dbReference type="ARBA" id="ARBA00004370"/>
    </source>
</evidence>
<keyword evidence="6" id="KW-0813">Transport</keyword>
<organism evidence="7 8">
    <name type="scientific">Angiostrongylus cantonensis</name>
    <name type="common">Rat lungworm</name>
    <dbReference type="NCBI Taxonomy" id="6313"/>
    <lineage>
        <taxon>Eukaryota</taxon>
        <taxon>Metazoa</taxon>
        <taxon>Ecdysozoa</taxon>
        <taxon>Nematoda</taxon>
        <taxon>Chromadorea</taxon>
        <taxon>Rhabditida</taxon>
        <taxon>Rhabditina</taxon>
        <taxon>Rhabditomorpha</taxon>
        <taxon>Strongyloidea</taxon>
        <taxon>Metastrongylidae</taxon>
        <taxon>Angiostrongylus</taxon>
    </lineage>
</organism>
<evidence type="ECO:0000256" key="4">
    <source>
        <dbReference type="ARBA" id="ARBA00023136"/>
    </source>
</evidence>
<sequence length="146" mass="16327">MIQNKSQNSKRESNMTGFLHENELRDLEDIKIVYNKYWAPLNWATTICMQAYKEGHIETLLAAHSIQAVAEALLNPLGEDDDDFECNFLIDKNIATGLTIVDDTYDVCPDLHPDKLSGSNYVPTYSADGHPPRKDSVLIGSAEAIE</sequence>
<dbReference type="PANTHER" id="PTHR10736">
    <property type="entry name" value="BESTROPHIN"/>
    <property type="match status" value="1"/>
</dbReference>
<keyword evidence="2" id="KW-0812">Transmembrane</keyword>
<keyword evidence="6" id="KW-0406">Ion transport</keyword>
<evidence type="ECO:0000313" key="7">
    <source>
        <dbReference type="Proteomes" id="UP000035642"/>
    </source>
</evidence>